<gene>
    <name evidence="2" type="ORF">ACFSXZ_33345</name>
</gene>
<dbReference type="InterPro" id="IPR036457">
    <property type="entry name" value="PPM-type-like_dom_sf"/>
</dbReference>
<dbReference type="InterPro" id="IPR001932">
    <property type="entry name" value="PPM-type_phosphatase-like_dom"/>
</dbReference>
<evidence type="ECO:0000313" key="2">
    <source>
        <dbReference type="EMBL" id="MFD2421226.1"/>
    </source>
</evidence>
<name>A0ABW5G4X5_9PSEU</name>
<dbReference type="PANTHER" id="PTHR35801">
    <property type="entry name" value="PHOSPHOSERINE PHOSPHATASE RSBX"/>
    <property type="match status" value="1"/>
</dbReference>
<reference evidence="3" key="1">
    <citation type="journal article" date="2019" name="Int. J. Syst. Evol. Microbiol.">
        <title>The Global Catalogue of Microorganisms (GCM) 10K type strain sequencing project: providing services to taxonomists for standard genome sequencing and annotation.</title>
        <authorList>
            <consortium name="The Broad Institute Genomics Platform"/>
            <consortium name="The Broad Institute Genome Sequencing Center for Infectious Disease"/>
            <person name="Wu L."/>
            <person name="Ma J."/>
        </authorList>
    </citation>
    <scope>NUCLEOTIDE SEQUENCE [LARGE SCALE GENOMIC DNA]</scope>
    <source>
        <strain evidence="3">CGMCC 4.7645</strain>
    </source>
</reference>
<evidence type="ECO:0000259" key="1">
    <source>
        <dbReference type="SMART" id="SM00331"/>
    </source>
</evidence>
<protein>
    <submittedName>
        <fullName evidence="2">SpoIIE family protein phosphatase</fullName>
    </submittedName>
</protein>
<dbReference type="SUPFAM" id="SSF81606">
    <property type="entry name" value="PP2C-like"/>
    <property type="match status" value="1"/>
</dbReference>
<dbReference type="RefSeq" id="WP_378269689.1">
    <property type="nucleotide sequence ID" value="NZ_JBHUKR010000021.1"/>
</dbReference>
<accession>A0ABW5G4X5</accession>
<proteinExistence type="predicted"/>
<dbReference type="InterPro" id="IPR036890">
    <property type="entry name" value="HATPase_C_sf"/>
</dbReference>
<comment type="caution">
    <text evidence="2">The sequence shown here is derived from an EMBL/GenBank/DDBJ whole genome shotgun (WGS) entry which is preliminary data.</text>
</comment>
<dbReference type="Proteomes" id="UP001597417">
    <property type="component" value="Unassembled WGS sequence"/>
</dbReference>
<sequence length="322" mass="33781">MTRADIVVSESSHVGRARLMAEAAARRRGFPAQRVSLAASELASNLVKHAGHGLFGVMETPGGLDLYAVDTGPGIGRVSESMRDGFSTTGTLGGGLGAVRRAADFFDVYSRPGQGTAVLARWRSEPVTGPRIGAALFTAPGETESGDMWTAVRSENAYTIVLSDGLGHGERAAEASRGAIEAVARSAEWGPRRILETMHTRIAHTRGATVAVAEIRPADGKVQFGGVGNIACRLYATPSGHATRLVSRPGIVGAPGANRARESTVGWSSRSWLLMHSDGVSDRWTANSWPGLFDHDPATVAAWVLGQCGRGRDDACVVAVAQ</sequence>
<dbReference type="SUPFAM" id="SSF55874">
    <property type="entry name" value="ATPase domain of HSP90 chaperone/DNA topoisomerase II/histidine kinase"/>
    <property type="match status" value="1"/>
</dbReference>
<keyword evidence="3" id="KW-1185">Reference proteome</keyword>
<dbReference type="Pfam" id="PF13581">
    <property type="entry name" value="HATPase_c_2"/>
    <property type="match status" value="1"/>
</dbReference>
<dbReference type="EMBL" id="JBHUKR010000021">
    <property type="protein sequence ID" value="MFD2421226.1"/>
    <property type="molecule type" value="Genomic_DNA"/>
</dbReference>
<dbReference type="PANTHER" id="PTHR35801:SF1">
    <property type="entry name" value="PHOSPHOSERINE PHOSPHATASE RSBX"/>
    <property type="match status" value="1"/>
</dbReference>
<dbReference type="InterPro" id="IPR003594">
    <property type="entry name" value="HATPase_dom"/>
</dbReference>
<feature type="domain" description="PPM-type phosphatase" evidence="1">
    <location>
        <begin position="129"/>
        <end position="322"/>
    </location>
</feature>
<dbReference type="Gene3D" id="3.60.40.10">
    <property type="entry name" value="PPM-type phosphatase domain"/>
    <property type="match status" value="1"/>
</dbReference>
<dbReference type="SMART" id="SM00331">
    <property type="entry name" value="PP2C_SIG"/>
    <property type="match status" value="1"/>
</dbReference>
<dbReference type="InterPro" id="IPR039248">
    <property type="entry name" value="Ptase_RsbX"/>
</dbReference>
<evidence type="ECO:0000313" key="3">
    <source>
        <dbReference type="Proteomes" id="UP001597417"/>
    </source>
</evidence>
<dbReference type="Gene3D" id="3.30.565.10">
    <property type="entry name" value="Histidine kinase-like ATPase, C-terminal domain"/>
    <property type="match status" value="1"/>
</dbReference>
<organism evidence="2 3">
    <name type="scientific">Amycolatopsis pigmentata</name>
    <dbReference type="NCBI Taxonomy" id="450801"/>
    <lineage>
        <taxon>Bacteria</taxon>
        <taxon>Bacillati</taxon>
        <taxon>Actinomycetota</taxon>
        <taxon>Actinomycetes</taxon>
        <taxon>Pseudonocardiales</taxon>
        <taxon>Pseudonocardiaceae</taxon>
        <taxon>Amycolatopsis</taxon>
    </lineage>
</organism>
<dbReference type="Pfam" id="PF07228">
    <property type="entry name" value="SpoIIE"/>
    <property type="match status" value="1"/>
</dbReference>